<dbReference type="EMBL" id="JAWIIV010000002">
    <property type="protein sequence ID" value="MEC4718150.1"/>
    <property type="molecule type" value="Genomic_DNA"/>
</dbReference>
<protein>
    <recommendedName>
        <fullName evidence="4">Copper resistance protein</fullName>
    </recommendedName>
</protein>
<evidence type="ECO:0000313" key="2">
    <source>
        <dbReference type="EMBL" id="MEC4718150.1"/>
    </source>
</evidence>
<organism evidence="2 3">
    <name type="scientific">Noviherbaspirillum album</name>
    <dbReference type="NCBI Taxonomy" id="3080276"/>
    <lineage>
        <taxon>Bacteria</taxon>
        <taxon>Pseudomonadati</taxon>
        <taxon>Pseudomonadota</taxon>
        <taxon>Betaproteobacteria</taxon>
        <taxon>Burkholderiales</taxon>
        <taxon>Oxalobacteraceae</taxon>
        <taxon>Noviherbaspirillum</taxon>
    </lineage>
</organism>
<reference evidence="2 3" key="1">
    <citation type="submission" date="2023-10" db="EMBL/GenBank/DDBJ databases">
        <title>Noviherbaspirillum sp. CPCC 100848 genome assembly.</title>
        <authorList>
            <person name="Li X.Y."/>
            <person name="Fang X.M."/>
        </authorList>
    </citation>
    <scope>NUCLEOTIDE SEQUENCE [LARGE SCALE GENOMIC DNA]</scope>
    <source>
        <strain evidence="2 3">CPCC 100848</strain>
    </source>
</reference>
<dbReference type="Proteomes" id="UP001352263">
    <property type="component" value="Unassembled WGS sequence"/>
</dbReference>
<feature type="chain" id="PRO_5045293369" description="Copper resistance protein" evidence="1">
    <location>
        <begin position="28"/>
        <end position="136"/>
    </location>
</feature>
<dbReference type="RefSeq" id="WP_326504902.1">
    <property type="nucleotide sequence ID" value="NZ_JAWIIV010000002.1"/>
</dbReference>
<feature type="signal peptide" evidence="1">
    <location>
        <begin position="1"/>
        <end position="27"/>
    </location>
</feature>
<sequence length="136" mass="14304">MKKPPPSRFVAALVALFSVLFMQFAVAAYACPTLQLGRGGDAMSMGANDNTMHGMSGCDGVDVEKPNLCQADSHKGKQSLDKPELPNVPSFAPAQLLAVITPLHLSVPPSPAITAEGTLARTTAPPLSIRNCCFRI</sequence>
<evidence type="ECO:0000256" key="1">
    <source>
        <dbReference type="SAM" id="SignalP"/>
    </source>
</evidence>
<evidence type="ECO:0000313" key="3">
    <source>
        <dbReference type="Proteomes" id="UP001352263"/>
    </source>
</evidence>
<keyword evidence="1" id="KW-0732">Signal</keyword>
<gene>
    <name evidence="2" type="ORF">RY831_03255</name>
</gene>
<proteinExistence type="predicted"/>
<comment type="caution">
    <text evidence="2">The sequence shown here is derived from an EMBL/GenBank/DDBJ whole genome shotgun (WGS) entry which is preliminary data.</text>
</comment>
<dbReference type="PROSITE" id="PS51257">
    <property type="entry name" value="PROKAR_LIPOPROTEIN"/>
    <property type="match status" value="1"/>
</dbReference>
<name>A0ABU6J459_9BURK</name>
<evidence type="ECO:0008006" key="4">
    <source>
        <dbReference type="Google" id="ProtNLM"/>
    </source>
</evidence>
<keyword evidence="3" id="KW-1185">Reference proteome</keyword>
<accession>A0ABU6J459</accession>